<protein>
    <submittedName>
        <fullName evidence="1">Uncharacterized protein</fullName>
    </submittedName>
</protein>
<name>A0ABW3FCE0_9PROT</name>
<comment type="caution">
    <text evidence="1">The sequence shown here is derived from an EMBL/GenBank/DDBJ whole genome shotgun (WGS) entry which is preliminary data.</text>
</comment>
<accession>A0ABW3FCE0</accession>
<evidence type="ECO:0000313" key="2">
    <source>
        <dbReference type="Proteomes" id="UP001597128"/>
    </source>
</evidence>
<evidence type="ECO:0000313" key="1">
    <source>
        <dbReference type="EMBL" id="MFD0914456.1"/>
    </source>
</evidence>
<gene>
    <name evidence="1" type="ORF">ACFQ1Z_12920</name>
</gene>
<reference evidence="2" key="1">
    <citation type="journal article" date="2019" name="Int. J. Syst. Evol. Microbiol.">
        <title>The Global Catalogue of Microorganisms (GCM) 10K type strain sequencing project: providing services to taxonomists for standard genome sequencing and annotation.</title>
        <authorList>
            <consortium name="The Broad Institute Genomics Platform"/>
            <consortium name="The Broad Institute Genome Sequencing Center for Infectious Disease"/>
            <person name="Wu L."/>
            <person name="Ma J."/>
        </authorList>
    </citation>
    <scope>NUCLEOTIDE SEQUENCE [LARGE SCALE GENOMIC DNA]</scope>
    <source>
        <strain evidence="2">CCUG 58412</strain>
    </source>
</reference>
<sequence length="115" mass="13081">MQATIIAFEQGLRNTAPVLPVKRAVPFSRQFRQPPKPVLFEKIPIIIEANLISQLRYLIATKLCRMVDSYTVKPVAHSKRLKVHLKIPVGKSLSIMQEVMKTLDAAEFGRIKRES</sequence>
<dbReference type="RefSeq" id="WP_379058277.1">
    <property type="nucleotide sequence ID" value="NZ_JBHTKB010000003.1"/>
</dbReference>
<organism evidence="1 2">
    <name type="scientific">Methylophilus luteus</name>
    <dbReference type="NCBI Taxonomy" id="640108"/>
    <lineage>
        <taxon>Bacteria</taxon>
        <taxon>Pseudomonadati</taxon>
        <taxon>Pseudomonadota</taxon>
        <taxon>Betaproteobacteria</taxon>
        <taxon>Nitrosomonadales</taxon>
        <taxon>Methylophilaceae</taxon>
        <taxon>Methylophilus</taxon>
    </lineage>
</organism>
<dbReference type="EMBL" id="JBHTKB010000003">
    <property type="protein sequence ID" value="MFD0914456.1"/>
    <property type="molecule type" value="Genomic_DNA"/>
</dbReference>
<keyword evidence="2" id="KW-1185">Reference proteome</keyword>
<dbReference type="Proteomes" id="UP001597128">
    <property type="component" value="Unassembled WGS sequence"/>
</dbReference>
<proteinExistence type="predicted"/>